<accession>A0A975F1I1</accession>
<dbReference type="Gene3D" id="3.40.50.2020">
    <property type="match status" value="1"/>
</dbReference>
<evidence type="ECO:0000256" key="1">
    <source>
        <dbReference type="ARBA" id="ARBA00022676"/>
    </source>
</evidence>
<protein>
    <submittedName>
        <fullName evidence="4">Phosphoribosyltransferase</fullName>
    </submittedName>
</protein>
<dbReference type="EMBL" id="CP054257">
    <property type="protein sequence ID" value="QTQ12905.1"/>
    <property type="molecule type" value="Genomic_DNA"/>
</dbReference>
<gene>
    <name evidence="4" type="ORF">HRI96_07370</name>
</gene>
<sequence>MNKEFLPYNVVRNNALKIAHRIYHEGFIPDVIYSSLRGGAYMANVISEYFKIVRKDFHPVLYSAVVARSYSDIRQNDKVMIDGWTYEPNYLRHGDKIMLVDDIFDTGRTINALVEILLQKGIPRCDIKVVVHDYKHFTYKERQPIQPDYWCRRFDIRKPEEDLWIHYLSHELVGLSKEELEEYYYKDDPDLRGILEPILG</sequence>
<dbReference type="RefSeq" id="WP_210118654.1">
    <property type="nucleotide sequence ID" value="NZ_CP054257.1"/>
</dbReference>
<dbReference type="InterPro" id="IPR029057">
    <property type="entry name" value="PRTase-like"/>
</dbReference>
<name>A0A975F1I1_9SPIR</name>
<dbReference type="SUPFAM" id="SSF53271">
    <property type="entry name" value="PRTase-like"/>
    <property type="match status" value="1"/>
</dbReference>
<dbReference type="PANTHER" id="PTHR43363">
    <property type="entry name" value="HYPOXANTHINE PHOSPHORIBOSYLTRANSFERASE"/>
    <property type="match status" value="1"/>
</dbReference>
<keyword evidence="2" id="KW-0808">Transferase</keyword>
<feature type="domain" description="Phosphoribosyltransferase" evidence="3">
    <location>
        <begin position="17"/>
        <end position="142"/>
    </location>
</feature>
<keyword evidence="1 4" id="KW-0328">Glycosyltransferase</keyword>
<dbReference type="CDD" id="cd06223">
    <property type="entry name" value="PRTases_typeI"/>
    <property type="match status" value="1"/>
</dbReference>
<dbReference type="Proteomes" id="UP000671995">
    <property type="component" value="Chromosome"/>
</dbReference>
<dbReference type="InterPro" id="IPR000836">
    <property type="entry name" value="PRTase_dom"/>
</dbReference>
<reference evidence="4" key="2">
    <citation type="journal article" date="2021" name="Microbiol. Resour. Announc.">
        <title>Complete Genome Sequences of Three Human Oral Treponema parvum Isolates.</title>
        <authorList>
            <person name="Zeng H."/>
            <person name="Watt R.M."/>
        </authorList>
    </citation>
    <scope>NUCLEOTIDE SEQUENCE</scope>
    <source>
        <strain evidence="4">ATCC 700773</strain>
    </source>
</reference>
<reference evidence="4" key="1">
    <citation type="submission" date="2020-05" db="EMBL/GenBank/DDBJ databases">
        <authorList>
            <person name="Zeng H."/>
            <person name="Chan Y.K."/>
            <person name="Watt R.M."/>
        </authorList>
    </citation>
    <scope>NUCLEOTIDE SEQUENCE</scope>
    <source>
        <strain evidence="4">ATCC 700773</strain>
    </source>
</reference>
<evidence type="ECO:0000313" key="5">
    <source>
        <dbReference type="Proteomes" id="UP000671995"/>
    </source>
</evidence>
<evidence type="ECO:0000256" key="2">
    <source>
        <dbReference type="ARBA" id="ARBA00022679"/>
    </source>
</evidence>
<dbReference type="Pfam" id="PF00156">
    <property type="entry name" value="Pribosyltran"/>
    <property type="match status" value="1"/>
</dbReference>
<organism evidence="4 5">
    <name type="scientific">Treponema parvum</name>
    <dbReference type="NCBI Taxonomy" id="138851"/>
    <lineage>
        <taxon>Bacteria</taxon>
        <taxon>Pseudomonadati</taxon>
        <taxon>Spirochaetota</taxon>
        <taxon>Spirochaetia</taxon>
        <taxon>Spirochaetales</taxon>
        <taxon>Treponemataceae</taxon>
        <taxon>Treponema</taxon>
    </lineage>
</organism>
<dbReference type="GO" id="GO:0016757">
    <property type="term" value="F:glycosyltransferase activity"/>
    <property type="evidence" value="ECO:0007669"/>
    <property type="project" value="UniProtKB-KW"/>
</dbReference>
<evidence type="ECO:0000313" key="4">
    <source>
        <dbReference type="EMBL" id="QTQ12905.1"/>
    </source>
</evidence>
<evidence type="ECO:0000259" key="3">
    <source>
        <dbReference type="Pfam" id="PF00156"/>
    </source>
</evidence>
<dbReference type="PANTHER" id="PTHR43363:SF1">
    <property type="entry name" value="HYPOXANTHINE-GUANINE PHOSPHORIBOSYLTRANSFERASE"/>
    <property type="match status" value="1"/>
</dbReference>
<proteinExistence type="predicted"/>
<dbReference type="AlphaFoldDB" id="A0A975F1I1"/>